<dbReference type="RefSeq" id="WP_197166210.1">
    <property type="nucleotide sequence ID" value="NZ_JADZGI010000003.1"/>
</dbReference>
<reference evidence="2" key="1">
    <citation type="submission" date="2020-11" db="EMBL/GenBank/DDBJ databases">
        <title>Novosphingobium aureum sp. nov., a marine bacterium isolated from sediment of a salt flat.</title>
        <authorList>
            <person name="Yoo Y."/>
            <person name="Kim J.-J."/>
        </authorList>
    </citation>
    <scope>NUCLEOTIDE SEQUENCE</scope>
    <source>
        <strain evidence="2">YJ-S2-02</strain>
    </source>
</reference>
<keyword evidence="3" id="KW-1185">Reference proteome</keyword>
<name>A0A931HEQ4_9SPHN</name>
<dbReference type="InterPro" id="IPR011991">
    <property type="entry name" value="ArsR-like_HTH"/>
</dbReference>
<dbReference type="AlphaFoldDB" id="A0A931HEQ4"/>
<dbReference type="CDD" id="cd00090">
    <property type="entry name" value="HTH_ARSR"/>
    <property type="match status" value="1"/>
</dbReference>
<dbReference type="InterPro" id="IPR000835">
    <property type="entry name" value="HTH_MarR-typ"/>
</dbReference>
<dbReference type="SUPFAM" id="SSF46785">
    <property type="entry name" value="Winged helix' DNA-binding domain"/>
    <property type="match status" value="1"/>
</dbReference>
<evidence type="ECO:0000313" key="3">
    <source>
        <dbReference type="Proteomes" id="UP000617634"/>
    </source>
</evidence>
<dbReference type="InterPro" id="IPR036388">
    <property type="entry name" value="WH-like_DNA-bd_sf"/>
</dbReference>
<protein>
    <submittedName>
        <fullName evidence="2">MarR family transcriptional regulator</fullName>
    </submittedName>
</protein>
<dbReference type="GO" id="GO:0006950">
    <property type="term" value="P:response to stress"/>
    <property type="evidence" value="ECO:0007669"/>
    <property type="project" value="TreeGrafter"/>
</dbReference>
<feature type="domain" description="HTH marR-type" evidence="1">
    <location>
        <begin position="9"/>
        <end position="145"/>
    </location>
</feature>
<evidence type="ECO:0000313" key="2">
    <source>
        <dbReference type="EMBL" id="MBH0114646.1"/>
    </source>
</evidence>
<evidence type="ECO:0000259" key="1">
    <source>
        <dbReference type="PROSITE" id="PS50995"/>
    </source>
</evidence>
<dbReference type="InterPro" id="IPR039422">
    <property type="entry name" value="MarR/SlyA-like"/>
</dbReference>
<dbReference type="EMBL" id="JADZGI010000003">
    <property type="protein sequence ID" value="MBH0114646.1"/>
    <property type="molecule type" value="Genomic_DNA"/>
</dbReference>
<dbReference type="Proteomes" id="UP000617634">
    <property type="component" value="Unassembled WGS sequence"/>
</dbReference>
<sequence length="164" mass="18449">MPKNVAHARFERYSLIAQQFGARTVMFQQAAARLLDLNVTQLECLQLIRHLGPITASDLAREIGITQASMSVVVGRLIERRLVSRNRSSDDKRRRLLQLTEGTAAFVDAVYDRHVARMKAIIDAITETELDSALSFMQILEKEMRTTAIEMNKSAGDMGNDPLF</sequence>
<dbReference type="Gene3D" id="1.10.10.10">
    <property type="entry name" value="Winged helix-like DNA-binding domain superfamily/Winged helix DNA-binding domain"/>
    <property type="match status" value="1"/>
</dbReference>
<organism evidence="2 3">
    <name type="scientific">Novosphingobium aureum</name>
    <dbReference type="NCBI Taxonomy" id="2792964"/>
    <lineage>
        <taxon>Bacteria</taxon>
        <taxon>Pseudomonadati</taxon>
        <taxon>Pseudomonadota</taxon>
        <taxon>Alphaproteobacteria</taxon>
        <taxon>Sphingomonadales</taxon>
        <taxon>Sphingomonadaceae</taxon>
        <taxon>Novosphingobium</taxon>
    </lineage>
</organism>
<dbReference type="PANTHER" id="PTHR33164">
    <property type="entry name" value="TRANSCRIPTIONAL REGULATOR, MARR FAMILY"/>
    <property type="match status" value="1"/>
</dbReference>
<dbReference type="PANTHER" id="PTHR33164:SF43">
    <property type="entry name" value="HTH-TYPE TRANSCRIPTIONAL REPRESSOR YETL"/>
    <property type="match status" value="1"/>
</dbReference>
<dbReference type="SMART" id="SM00347">
    <property type="entry name" value="HTH_MARR"/>
    <property type="match status" value="1"/>
</dbReference>
<proteinExistence type="predicted"/>
<dbReference type="PROSITE" id="PS50995">
    <property type="entry name" value="HTH_MARR_2"/>
    <property type="match status" value="1"/>
</dbReference>
<gene>
    <name evidence="2" type="ORF">I5E68_16985</name>
</gene>
<dbReference type="Pfam" id="PF01047">
    <property type="entry name" value="MarR"/>
    <property type="match status" value="1"/>
</dbReference>
<accession>A0A931HEQ4</accession>
<dbReference type="GO" id="GO:0003700">
    <property type="term" value="F:DNA-binding transcription factor activity"/>
    <property type="evidence" value="ECO:0007669"/>
    <property type="project" value="InterPro"/>
</dbReference>
<dbReference type="InterPro" id="IPR036390">
    <property type="entry name" value="WH_DNA-bd_sf"/>
</dbReference>
<comment type="caution">
    <text evidence="2">The sequence shown here is derived from an EMBL/GenBank/DDBJ whole genome shotgun (WGS) entry which is preliminary data.</text>
</comment>